<dbReference type="InterPro" id="IPR022155">
    <property type="entry name" value="DUF3684"/>
</dbReference>
<dbReference type="PANTHER" id="PTHR47839:SF1">
    <property type="entry name" value="DOMAIN PROTEIN, PUTATIVE (AFU_ORTHOLOGUE AFUA_6G04830)-RELATED"/>
    <property type="match status" value="1"/>
</dbReference>
<dbReference type="NCBIfam" id="NF047352">
    <property type="entry name" value="P_loop_sacsin"/>
    <property type="match status" value="1"/>
</dbReference>
<dbReference type="Pfam" id="PF25794">
    <property type="entry name" value="SACS"/>
    <property type="match status" value="1"/>
</dbReference>
<sequence length="1691" mass="191134">MTDYNDLRAQTLGSAQEEEAVTVNTRALIDKVLARYSSENTTLRELLQNAADANATSVEVRYDTVNKSSQPSYQETDIQDLVKLKMRRVLVKNNGHSFREEDWQRLKRIAEGNPDETKIGAFGVGFYSVFADCEEPFVSSGNQTMIFYWKDNTLVTRRHKLQASDPFTTFLLEYREPTELPDLKELCKFFATSLTFVKLNSISLYVDDRCLLQLGKKTSPPEPLAIPSSINPVTNDRLMRISGVETERLQLDAKYMNITHHRPPVVDIANGIRSIFARFTAAPPASTTTKEANPSNLYEYSTATIFLRIATATVTTSVSPAFAKELERATKKPPPKTTKIAILSMSKDELDASEHKAEIFSNVLPSKAGKIFIGFPTHQTTSISAHISAPSVIPTVERENIDLNARVVKEWNIEMLRVSGILARIMYTDEMATLGQRAVNLKPEHQTNLFDHAIHIMRQFTFIQSTPSSAVGRYIEVEFWNCSKKASIEILSTRGVLPSDQVRVASDVNFLERMPLLPEKLEKEAPGFVTRLKEMGLLTEITISDIRRELGDKALTEEQLGLFLKWVTGKRLKDELDHSGVRSLLDVAVATTSASDSKGGNFGVPISLGSVRFYINATKLAADIPIPPDCLPFNFTKNLTKPQLDALGWEELGLFYWLQYICSQASVLPVEQNIQLSPKFAQLALAILSKGWEQLTTQKKDAVIALLKDRTCIPTRQGMKIPREAYFNTVKLFSDLPLVENMHGVRDKCLAALGVRKTVDLKLVFERLMSGSQAGGSVKWSHVDLIKYLTSVREDIPKEDITRLKNTAICKAESNGSTRLYQVSELYEPNDNLRKLKLPILQWPGVWRETSNEAKFLVSLGLKKYPDVQEILQIAGNREDAALREAALSYFIINYHTNSYMTSNASGATIPFLPLNDGGRGEKGPRLVAPWQCFSNPKAAIMGFEILRQDLQQHGSKFGVKTDPEMKDCVDKLIDSPPITARAAREQFGYFSTRLADIMPHLVDRISQARIIPVPLKDRERIPSSDIKVKHITPRTCFLGDAGSQYFDIFDFVDFGQEANAFLLKCGSKHEPTVAEVAYMMVREPHRLYGVFNSSDKYLSVLRSIAESWAHLRKDKVLVKEMRQSAFLGSFRWRSYTNEKVGQVDSTLADEDDSGGIREFVLARVDEVLVSDDYVMFLLFRGEILAAPQEDVLESFYQSLGVQRLSSKVSTDWRIGHVKPMPELTEKLRKLVLERSRLFLHNNTEEVLHDARWLEKYLKVEIVDSIRLRRTLKSEGSKQLTHQDTKTAAVTLDTKTKFWILFLTPKYEFYDVSQALVHVILRKPRPHSSLLLDSLLNNDLMTLKSRGYNVDRILRAKAAEARLAEEQRVKQFETEKKALEEQEIRYQQSQLQLQQAPISRANDQRRIEEEKRPMPGAFAESPQNKALAPPIPQQMPDKFKNNFFDRIRGHLGLEEPSPPNNNNSQTQRVKTPLPIEAGPTPGGGKPGVGKATEPHQIQANLQRAIEASRGHNSDSLFSLPKTFDVKEAPSYCDNHMGQDILYFADTPSGIKVFIDRKIEDKAAIGERYFKQMSEFSNVLKELSGIFGLAISTLHIYYDEVGNTIAFNTNGSLFCNLRFYLQLHATDVTNGDPSQALIYWFVVLCHELAHNLVQVHDEKHSFYTETFVQEYFVKVMKKLNSNPGAKPWDINI</sequence>
<keyword evidence="1" id="KW-0175">Coiled coil</keyword>
<gene>
    <name evidence="4" type="ORF">Q9L58_008578</name>
</gene>
<dbReference type="InterPro" id="IPR036890">
    <property type="entry name" value="HATPase_C_sf"/>
</dbReference>
<dbReference type="Proteomes" id="UP001447188">
    <property type="component" value="Unassembled WGS sequence"/>
</dbReference>
<evidence type="ECO:0000259" key="3">
    <source>
        <dbReference type="Pfam" id="PF25794"/>
    </source>
</evidence>
<reference evidence="4 5" key="1">
    <citation type="submission" date="2024-02" db="EMBL/GenBank/DDBJ databases">
        <title>Discinaceae phylogenomics.</title>
        <authorList>
            <person name="Dirks A.C."/>
            <person name="James T.Y."/>
        </authorList>
    </citation>
    <scope>NUCLEOTIDE SEQUENCE [LARGE SCALE GENOMIC DNA]</scope>
    <source>
        <strain evidence="4 5">ACD0624</strain>
    </source>
</reference>
<evidence type="ECO:0000313" key="4">
    <source>
        <dbReference type="EMBL" id="KAL0632521.1"/>
    </source>
</evidence>
<proteinExistence type="predicted"/>
<feature type="domain" description="Sacsin/Nov" evidence="3">
    <location>
        <begin position="28"/>
        <end position="148"/>
    </location>
</feature>
<evidence type="ECO:0000313" key="5">
    <source>
        <dbReference type="Proteomes" id="UP001447188"/>
    </source>
</evidence>
<dbReference type="Pfam" id="PF12449">
    <property type="entry name" value="DUF3684"/>
    <property type="match status" value="1"/>
</dbReference>
<dbReference type="SUPFAM" id="SSF55874">
    <property type="entry name" value="ATPase domain of HSP90 chaperone/DNA topoisomerase II/histidine kinase"/>
    <property type="match status" value="1"/>
</dbReference>
<dbReference type="Gene3D" id="3.30.565.10">
    <property type="entry name" value="Histidine kinase-like ATPase, C-terminal domain"/>
    <property type="match status" value="1"/>
</dbReference>
<accession>A0ABR3G9K4</accession>
<organism evidence="4 5">
    <name type="scientific">Discina gigas</name>
    <dbReference type="NCBI Taxonomy" id="1032678"/>
    <lineage>
        <taxon>Eukaryota</taxon>
        <taxon>Fungi</taxon>
        <taxon>Dikarya</taxon>
        <taxon>Ascomycota</taxon>
        <taxon>Pezizomycotina</taxon>
        <taxon>Pezizomycetes</taxon>
        <taxon>Pezizales</taxon>
        <taxon>Discinaceae</taxon>
        <taxon>Discina</taxon>
    </lineage>
</organism>
<keyword evidence="5" id="KW-1185">Reference proteome</keyword>
<name>A0ABR3G9K4_9PEZI</name>
<evidence type="ECO:0000256" key="1">
    <source>
        <dbReference type="SAM" id="Coils"/>
    </source>
</evidence>
<dbReference type="InterPro" id="IPR058210">
    <property type="entry name" value="SACS/Nov_dom"/>
</dbReference>
<dbReference type="PANTHER" id="PTHR47839">
    <property type="entry name" value="DOMAIN PROTEIN, PUTATIVE (AFU_ORTHOLOGUE AFUA_6G04830)-RELATED"/>
    <property type="match status" value="1"/>
</dbReference>
<dbReference type="EMBL" id="JBBBZM010000164">
    <property type="protein sequence ID" value="KAL0632521.1"/>
    <property type="molecule type" value="Genomic_DNA"/>
</dbReference>
<evidence type="ECO:0000256" key="2">
    <source>
        <dbReference type="SAM" id="MobiDB-lite"/>
    </source>
</evidence>
<protein>
    <recommendedName>
        <fullName evidence="3">Sacsin/Nov domain-containing protein</fullName>
    </recommendedName>
</protein>
<feature type="region of interest" description="Disordered" evidence="2">
    <location>
        <begin position="1472"/>
        <end position="1491"/>
    </location>
</feature>
<comment type="caution">
    <text evidence="4">The sequence shown here is derived from an EMBL/GenBank/DDBJ whole genome shotgun (WGS) entry which is preliminary data.</text>
</comment>
<feature type="coiled-coil region" evidence="1">
    <location>
        <begin position="1356"/>
        <end position="1389"/>
    </location>
</feature>
<feature type="region of interest" description="Disordered" evidence="2">
    <location>
        <begin position="1413"/>
        <end position="1434"/>
    </location>
</feature>